<accession>A0AA36CDH3</accession>
<comment type="caution">
    <text evidence="1">The sequence shown here is derived from an EMBL/GenBank/DDBJ whole genome shotgun (WGS) entry which is preliminary data.</text>
</comment>
<evidence type="ECO:0000313" key="2">
    <source>
        <dbReference type="Proteomes" id="UP001177023"/>
    </source>
</evidence>
<organism evidence="1 2">
    <name type="scientific">Mesorhabditis spiculigera</name>
    <dbReference type="NCBI Taxonomy" id="96644"/>
    <lineage>
        <taxon>Eukaryota</taxon>
        <taxon>Metazoa</taxon>
        <taxon>Ecdysozoa</taxon>
        <taxon>Nematoda</taxon>
        <taxon>Chromadorea</taxon>
        <taxon>Rhabditida</taxon>
        <taxon>Rhabditina</taxon>
        <taxon>Rhabditomorpha</taxon>
        <taxon>Rhabditoidea</taxon>
        <taxon>Rhabditidae</taxon>
        <taxon>Mesorhabditinae</taxon>
        <taxon>Mesorhabditis</taxon>
    </lineage>
</organism>
<name>A0AA36CDH3_9BILA</name>
<gene>
    <name evidence="1" type="ORF">MSPICULIGERA_LOCUS5036</name>
</gene>
<reference evidence="1" key="1">
    <citation type="submission" date="2023-06" db="EMBL/GenBank/DDBJ databases">
        <authorList>
            <person name="Delattre M."/>
        </authorList>
    </citation>
    <scope>NUCLEOTIDE SEQUENCE</scope>
    <source>
        <strain evidence="1">AF72</strain>
    </source>
</reference>
<feature type="non-terminal residue" evidence="1">
    <location>
        <position position="67"/>
    </location>
</feature>
<sequence length="67" mass="7811">MKLPGRILSELPVQAQWELFQERLLAEQQRRPVNYQRLAHLKLTPRQIEANNALVAGVVQKKFGFRS</sequence>
<proteinExistence type="predicted"/>
<keyword evidence="2" id="KW-1185">Reference proteome</keyword>
<dbReference type="EMBL" id="CATQJA010001240">
    <property type="protein sequence ID" value="CAJ0566432.1"/>
    <property type="molecule type" value="Genomic_DNA"/>
</dbReference>
<protein>
    <submittedName>
        <fullName evidence="1">Uncharacterized protein</fullName>
    </submittedName>
</protein>
<dbReference type="AlphaFoldDB" id="A0AA36CDH3"/>
<dbReference type="Proteomes" id="UP001177023">
    <property type="component" value="Unassembled WGS sequence"/>
</dbReference>
<evidence type="ECO:0000313" key="1">
    <source>
        <dbReference type="EMBL" id="CAJ0566432.1"/>
    </source>
</evidence>